<sequence>MTPRSRYLPTPDQHLLLEALIRPDDEAAIAARAWLDRIVFDDVDLGTRRLLPLFHLRMRELSIDHALDGRIRGIYRRAWYVDQRHGRMLALLLPKLVAGGVPVILLKGAGLGLTVYPNTTLRPYDDVDLLVPHARIEAARDILLADGFALHGHFAHSIGLRKADHLDIDLHHSPYRDAVNRDHAAPLWTRARPIGRAMDGVSVLGPEDQLHHTLRHGLRRNAVSPVRWVVDAVHQLRAAGDAFDWDLLVAETMRLDMVESSLRGLAYLQSLDERIVDRRALARLTAARGLGSRFHFHLENNQGPFANWAATRRNTRGFDRVRLLLDRYSRQWGITAPLPFIRHAVVRGFDWLIWRRLKRRRSA</sequence>
<proteinExistence type="predicted"/>
<reference evidence="1" key="1">
    <citation type="submission" date="2020-07" db="EMBL/GenBank/DDBJ databases">
        <authorList>
            <person name="Camacho E."/>
        </authorList>
    </citation>
    <scope>NUCLEOTIDE SEQUENCE</scope>
    <source>
        <strain evidence="1">MPO218</strain>
    </source>
</reference>
<protein>
    <submittedName>
        <fullName evidence="1">Nucleotidyltransferase family protein</fullName>
    </submittedName>
</protein>
<reference evidence="1" key="2">
    <citation type="submission" date="2021-04" db="EMBL/GenBank/DDBJ databases">
        <title>Isolation and genomic analysis of the ibuprofen-degrading bacterium Sphingomonas strain MPO218.</title>
        <authorList>
            <person name="Aulestia M."/>
            <person name="Flores A."/>
            <person name="Mangas E.L."/>
            <person name="Perez-Pulido A.J."/>
            <person name="Santero E."/>
            <person name="Camacho E.M."/>
        </authorList>
    </citation>
    <scope>NUCLEOTIDE SEQUENCE</scope>
    <source>
        <strain evidence="1">MPO218</strain>
    </source>
</reference>
<accession>A0A975CYM2</accession>
<gene>
    <name evidence="1" type="ORF">HRJ34_15180</name>
</gene>
<dbReference type="RefSeq" id="WP_208631688.1">
    <property type="nucleotide sequence ID" value="NZ_CP059319.1"/>
</dbReference>
<name>A0A975CYM2_9SPHN</name>
<dbReference type="EMBL" id="CP059319">
    <property type="protein sequence ID" value="QTH19713.1"/>
    <property type="molecule type" value="Genomic_DNA"/>
</dbReference>
<dbReference type="Pfam" id="PF14907">
    <property type="entry name" value="NTP_transf_5"/>
    <property type="match status" value="1"/>
</dbReference>
<dbReference type="InterPro" id="IPR039498">
    <property type="entry name" value="NTP_transf_5"/>
</dbReference>
<evidence type="ECO:0000313" key="2">
    <source>
        <dbReference type="Proteomes" id="UP000664914"/>
    </source>
</evidence>
<organism evidence="1 2">
    <name type="scientific">Rhizorhabdus wittichii</name>
    <dbReference type="NCBI Taxonomy" id="160791"/>
    <lineage>
        <taxon>Bacteria</taxon>
        <taxon>Pseudomonadati</taxon>
        <taxon>Pseudomonadota</taxon>
        <taxon>Alphaproteobacteria</taxon>
        <taxon>Sphingomonadales</taxon>
        <taxon>Sphingomonadaceae</taxon>
        <taxon>Rhizorhabdus</taxon>
    </lineage>
</organism>
<dbReference type="Proteomes" id="UP000664914">
    <property type="component" value="Chromosome"/>
</dbReference>
<evidence type="ECO:0000313" key="1">
    <source>
        <dbReference type="EMBL" id="QTH19713.1"/>
    </source>
</evidence>
<dbReference type="AlphaFoldDB" id="A0A975CYM2"/>